<feature type="binding site" evidence="8">
    <location>
        <position position="31"/>
    </location>
    <ligand>
        <name>[2Fe-2S] cluster</name>
        <dbReference type="ChEBI" id="CHEBI:190135"/>
        <note>ligand shared between dimeric partners</note>
    </ligand>
</feature>
<keyword evidence="12" id="KW-1185">Reference proteome</keyword>
<dbReference type="InterPro" id="IPR014434">
    <property type="entry name" value="Monothiol_GRX"/>
</dbReference>
<dbReference type="PANTHER" id="PTHR10293:SF72">
    <property type="entry name" value="MONOTHIOL GLUTAREDOXIN-S14, CHLOROPLASTIC"/>
    <property type="match status" value="1"/>
</dbReference>
<organism evidence="11 13">
    <name type="scientific">Leptospira perolatii</name>
    <dbReference type="NCBI Taxonomy" id="2023191"/>
    <lineage>
        <taxon>Bacteria</taxon>
        <taxon>Pseudomonadati</taxon>
        <taxon>Spirochaetota</taxon>
        <taxon>Spirochaetia</taxon>
        <taxon>Leptospirales</taxon>
        <taxon>Leptospiraceae</taxon>
        <taxon>Leptospira</taxon>
    </lineage>
</organism>
<dbReference type="GO" id="GO:0051537">
    <property type="term" value="F:2 iron, 2 sulfur cluster binding"/>
    <property type="evidence" value="ECO:0007669"/>
    <property type="project" value="UniProtKB-KW"/>
</dbReference>
<dbReference type="Proteomes" id="UP000231962">
    <property type="component" value="Unassembled WGS sequence"/>
</dbReference>
<evidence type="ECO:0000313" key="10">
    <source>
        <dbReference type="EMBL" id="PJZ68600.1"/>
    </source>
</evidence>
<dbReference type="NCBIfam" id="TIGR00365">
    <property type="entry name" value="Grx4 family monothiol glutaredoxin"/>
    <property type="match status" value="1"/>
</dbReference>
<dbReference type="SUPFAM" id="SSF52833">
    <property type="entry name" value="Thioredoxin-like"/>
    <property type="match status" value="1"/>
</dbReference>
<evidence type="ECO:0000313" key="13">
    <source>
        <dbReference type="Proteomes" id="UP000231990"/>
    </source>
</evidence>
<proteinExistence type="inferred from homology"/>
<dbReference type="CDD" id="cd03028">
    <property type="entry name" value="GRX_PICOT_like"/>
    <property type="match status" value="1"/>
</dbReference>
<name>A0A2M9ZJT5_9LEPT</name>
<comment type="caution">
    <text evidence="11">The sequence shown here is derived from an EMBL/GenBank/DDBJ whole genome shotgun (WGS) entry which is preliminary data.</text>
</comment>
<dbReference type="OrthoDB" id="9804115at2"/>
<dbReference type="AlphaFoldDB" id="A0A2M9ZJT5"/>
<accession>A0A2M9ZJT5</accession>
<evidence type="ECO:0000259" key="9">
    <source>
        <dbReference type="Pfam" id="PF00462"/>
    </source>
</evidence>
<dbReference type="Proteomes" id="UP000231990">
    <property type="component" value="Unassembled WGS sequence"/>
</dbReference>
<evidence type="ECO:0000256" key="4">
    <source>
        <dbReference type="ARBA" id="ARBA00023004"/>
    </source>
</evidence>
<dbReference type="PANTHER" id="PTHR10293">
    <property type="entry name" value="GLUTAREDOXIN FAMILY MEMBER"/>
    <property type="match status" value="1"/>
</dbReference>
<dbReference type="PROSITE" id="PS51354">
    <property type="entry name" value="GLUTAREDOXIN_2"/>
    <property type="match status" value="1"/>
</dbReference>
<protein>
    <recommendedName>
        <fullName evidence="7">Glutaredoxin</fullName>
    </recommendedName>
</protein>
<evidence type="ECO:0000256" key="8">
    <source>
        <dbReference type="PIRSR" id="PIRSR005894-2"/>
    </source>
</evidence>
<feature type="domain" description="Glutaredoxin" evidence="9">
    <location>
        <begin position="18"/>
        <end position="82"/>
    </location>
</feature>
<dbReference type="EMBL" id="NPDZ01000011">
    <property type="protein sequence ID" value="PJZ72309.1"/>
    <property type="molecule type" value="Genomic_DNA"/>
</dbReference>
<sequence length="106" mass="11678">MEQAMKDKIEGMIKENRVFLFMKGTPEAPQCGFSAGVSNVLRSLGTQFGSFNVLSDPDIRQGIKDYANWPTIPQLYIDGEFIGGHDIVVEMAKTGDLQKKLGVPSK</sequence>
<reference evidence="12 13" key="1">
    <citation type="submission" date="2017-07" db="EMBL/GenBank/DDBJ databases">
        <title>Leptospira spp. isolated from tropical soils.</title>
        <authorList>
            <person name="Thibeaux R."/>
            <person name="Iraola G."/>
            <person name="Ferres I."/>
            <person name="Bierque E."/>
            <person name="Girault D."/>
            <person name="Soupe-Gilbert M.-E."/>
            <person name="Picardeau M."/>
            <person name="Goarant C."/>
        </authorList>
    </citation>
    <scope>NUCLEOTIDE SEQUENCE [LARGE SCALE GENOMIC DNA]</scope>
    <source>
        <strain evidence="11 13">FH1-B-B1</strain>
        <strain evidence="10 12">FH1-B-C1</strain>
    </source>
</reference>
<dbReference type="EMBL" id="NPDY01000019">
    <property type="protein sequence ID" value="PJZ68600.1"/>
    <property type="molecule type" value="Genomic_DNA"/>
</dbReference>
<dbReference type="PIRSF" id="PIRSF005894">
    <property type="entry name" value="Monothiol_GRX"/>
    <property type="match status" value="1"/>
</dbReference>
<keyword evidence="3 8" id="KW-0479">Metal-binding</keyword>
<comment type="similarity">
    <text evidence="1 7">Belongs to the glutaredoxin family. Monothiol subfamily.</text>
</comment>
<dbReference type="Gene3D" id="3.40.30.10">
    <property type="entry name" value="Glutaredoxin"/>
    <property type="match status" value="1"/>
</dbReference>
<dbReference type="InterPro" id="IPR036249">
    <property type="entry name" value="Thioredoxin-like_sf"/>
</dbReference>
<dbReference type="InterPro" id="IPR004480">
    <property type="entry name" value="Monothiol_GRX-rel"/>
</dbReference>
<keyword evidence="5 8" id="KW-0411">Iron-sulfur</keyword>
<dbReference type="GO" id="GO:0015036">
    <property type="term" value="F:disulfide oxidoreductase activity"/>
    <property type="evidence" value="ECO:0007669"/>
    <property type="project" value="InterPro"/>
</dbReference>
<evidence type="ECO:0000256" key="7">
    <source>
        <dbReference type="PIRNR" id="PIRNR005894"/>
    </source>
</evidence>
<evidence type="ECO:0000313" key="12">
    <source>
        <dbReference type="Proteomes" id="UP000231962"/>
    </source>
</evidence>
<keyword evidence="4 8" id="KW-0408">Iron</keyword>
<evidence type="ECO:0000313" key="11">
    <source>
        <dbReference type="EMBL" id="PJZ72309.1"/>
    </source>
</evidence>
<dbReference type="GO" id="GO:0046872">
    <property type="term" value="F:metal ion binding"/>
    <property type="evidence" value="ECO:0007669"/>
    <property type="project" value="UniProtKB-KW"/>
</dbReference>
<gene>
    <name evidence="11" type="primary">grxD</name>
    <name evidence="10" type="ORF">CH360_15380</name>
    <name evidence="11" type="ORF">CH373_14925</name>
</gene>
<evidence type="ECO:0000256" key="2">
    <source>
        <dbReference type="ARBA" id="ARBA00022714"/>
    </source>
</evidence>
<dbReference type="InterPro" id="IPR002109">
    <property type="entry name" value="Glutaredoxin"/>
</dbReference>
<dbReference type="Pfam" id="PF00462">
    <property type="entry name" value="Glutaredoxin"/>
    <property type="match status" value="1"/>
</dbReference>
<keyword evidence="6" id="KW-0676">Redox-active center</keyword>
<evidence type="ECO:0000256" key="1">
    <source>
        <dbReference type="ARBA" id="ARBA00009630"/>
    </source>
</evidence>
<evidence type="ECO:0000256" key="6">
    <source>
        <dbReference type="ARBA" id="ARBA00023284"/>
    </source>
</evidence>
<keyword evidence="2 8" id="KW-0001">2Fe-2S</keyword>
<evidence type="ECO:0000256" key="5">
    <source>
        <dbReference type="ARBA" id="ARBA00023014"/>
    </source>
</evidence>
<dbReference type="RefSeq" id="WP_100714979.1">
    <property type="nucleotide sequence ID" value="NZ_NPDY01000019.1"/>
</dbReference>
<dbReference type="InterPro" id="IPR033658">
    <property type="entry name" value="GRX_PICOT-like"/>
</dbReference>
<dbReference type="FunFam" id="3.40.30.10:FF:000005">
    <property type="entry name" value="Glutaredoxin 5"/>
    <property type="match status" value="1"/>
</dbReference>
<evidence type="ECO:0000256" key="3">
    <source>
        <dbReference type="ARBA" id="ARBA00022723"/>
    </source>
</evidence>